<protein>
    <recommendedName>
        <fullName evidence="3">DUF3224 domain-containing protein</fullName>
    </recommendedName>
</protein>
<dbReference type="EMBL" id="BONZ01000061">
    <property type="protein sequence ID" value="GIH17989.1"/>
    <property type="molecule type" value="Genomic_DNA"/>
</dbReference>
<evidence type="ECO:0000313" key="1">
    <source>
        <dbReference type="EMBL" id="GIH17989.1"/>
    </source>
</evidence>
<reference evidence="1" key="1">
    <citation type="submission" date="2021-01" db="EMBL/GenBank/DDBJ databases">
        <title>Whole genome shotgun sequence of Rugosimonospora africana NBRC 104875.</title>
        <authorList>
            <person name="Komaki H."/>
            <person name="Tamura T."/>
        </authorList>
    </citation>
    <scope>NUCLEOTIDE SEQUENCE</scope>
    <source>
        <strain evidence="1">NBRC 104875</strain>
    </source>
</reference>
<dbReference type="Gene3D" id="2.40.350.10">
    <property type="entry name" value="SO1590-like"/>
    <property type="match status" value="1"/>
</dbReference>
<dbReference type="InterPro" id="IPR021607">
    <property type="entry name" value="DUF3224"/>
</dbReference>
<evidence type="ECO:0008006" key="3">
    <source>
        <dbReference type="Google" id="ProtNLM"/>
    </source>
</evidence>
<comment type="caution">
    <text evidence="1">The sequence shown here is derived from an EMBL/GenBank/DDBJ whole genome shotgun (WGS) entry which is preliminary data.</text>
</comment>
<dbReference type="RefSeq" id="WP_203921514.1">
    <property type="nucleotide sequence ID" value="NZ_BONZ01000061.1"/>
</dbReference>
<dbReference type="Proteomes" id="UP000642748">
    <property type="component" value="Unassembled WGS sequence"/>
</dbReference>
<evidence type="ECO:0000313" key="2">
    <source>
        <dbReference type="Proteomes" id="UP000642748"/>
    </source>
</evidence>
<accession>A0A8J3QVR8</accession>
<dbReference type="Pfam" id="PF11528">
    <property type="entry name" value="DUF3224"/>
    <property type="match status" value="1"/>
</dbReference>
<name>A0A8J3QVR8_9ACTN</name>
<organism evidence="1 2">
    <name type="scientific">Rugosimonospora africana</name>
    <dbReference type="NCBI Taxonomy" id="556532"/>
    <lineage>
        <taxon>Bacteria</taxon>
        <taxon>Bacillati</taxon>
        <taxon>Actinomycetota</taxon>
        <taxon>Actinomycetes</taxon>
        <taxon>Micromonosporales</taxon>
        <taxon>Micromonosporaceae</taxon>
        <taxon>Rugosimonospora</taxon>
    </lineage>
</organism>
<gene>
    <name evidence="1" type="ORF">Raf01_61610</name>
</gene>
<dbReference type="InterPro" id="IPR023159">
    <property type="entry name" value="SO1590-like_sf"/>
</dbReference>
<sequence>MSLKPNGPGRDHVTSESDVAVLKYDQAVISPPDDSGITLVETTLQERFSGGLDGDAIAKHLRVMNEDGTGTFTCVERFSGSLDGRPGSFALVAEGFTDEASVVHGRWEVVPGSGTGELAGLRGFAAFYAKQTADSRTGWAARDVLTYWFE</sequence>
<proteinExistence type="predicted"/>
<dbReference type="SUPFAM" id="SSF159238">
    <property type="entry name" value="SO1590-like"/>
    <property type="match status" value="1"/>
</dbReference>
<dbReference type="AlphaFoldDB" id="A0A8J3QVR8"/>
<keyword evidence="2" id="KW-1185">Reference proteome</keyword>